<proteinExistence type="inferred from homology"/>
<dbReference type="EMBL" id="JASCXW010000035">
    <property type="protein sequence ID" value="MDI6453579.1"/>
    <property type="molecule type" value="Genomic_DNA"/>
</dbReference>
<keyword evidence="2 9" id="KW-0540">Nuclease</keyword>
<keyword evidence="6 12" id="KW-0862">Zinc</keyword>
<comment type="subcellular location">
    <subcellularLocation>
        <location evidence="9">Cytoplasm</location>
    </subcellularLocation>
</comment>
<evidence type="ECO:0000256" key="4">
    <source>
        <dbReference type="ARBA" id="ARBA00022759"/>
    </source>
</evidence>
<dbReference type="GO" id="GO:0006364">
    <property type="term" value="P:rRNA processing"/>
    <property type="evidence" value="ECO:0007669"/>
    <property type="project" value="UniProtKB-UniRule"/>
</dbReference>
<evidence type="ECO:0000256" key="3">
    <source>
        <dbReference type="ARBA" id="ARBA00022723"/>
    </source>
</evidence>
<dbReference type="GO" id="GO:0004534">
    <property type="term" value="F:5'-3' RNA exonuclease activity"/>
    <property type="evidence" value="ECO:0007669"/>
    <property type="project" value="UniProtKB-UniRule"/>
</dbReference>
<keyword evidence="5 9" id="KW-0378">Hydrolase</keyword>
<dbReference type="Gene3D" id="3.10.20.580">
    <property type="match status" value="1"/>
</dbReference>
<comment type="cofactor">
    <cofactor evidence="12">
        <name>Ca(2+)</name>
        <dbReference type="ChEBI" id="CHEBI:29108"/>
    </cofactor>
    <text evidence="12">Binds 1 Ca(2+) cation per subunit. Seen in 1 crystal structure, it is not clear if it is physiologically important.</text>
</comment>
<comment type="subunit">
    <text evidence="9">Homodimer, may be a subunit of the RNA degradosome.</text>
</comment>
<feature type="binding site" evidence="12">
    <location>
        <position position="53"/>
    </location>
    <ligand>
        <name>Ca(2+)</name>
        <dbReference type="ChEBI" id="CHEBI:29108"/>
    </ligand>
</feature>
<dbReference type="EC" id="3.1.-.-" evidence="9"/>
<reference evidence="14" key="1">
    <citation type="submission" date="2023-05" db="EMBL/GenBank/DDBJ databases">
        <title>Mariniplasma microaerophilum sp. nov., a novel anaerobic mollicute isolated from terrestrial mud volcano, Taman Peninsula, Russia.</title>
        <authorList>
            <person name="Khomyakova M.A."/>
            <person name="Merkel A.Y."/>
            <person name="Slobodkin A.I."/>
        </authorList>
    </citation>
    <scope>NUCLEOTIDE SEQUENCE</scope>
    <source>
        <strain evidence="14">M4Ah</strain>
    </source>
</reference>
<comment type="similarity">
    <text evidence="9">Belongs to the metallo-beta-lactamase superfamily. RNA-metabolizing metallo-beta-lactamase-like family. Bacterial RNase J subfamily.</text>
</comment>
<dbReference type="PANTHER" id="PTHR43694">
    <property type="entry name" value="RIBONUCLEASE J"/>
    <property type="match status" value="1"/>
</dbReference>
<dbReference type="GO" id="GO:0004521">
    <property type="term" value="F:RNA endonuclease activity"/>
    <property type="evidence" value="ECO:0007669"/>
    <property type="project" value="UniProtKB-UniRule"/>
</dbReference>
<dbReference type="Pfam" id="PF07521">
    <property type="entry name" value="RMMBL"/>
    <property type="match status" value="1"/>
</dbReference>
<accession>A0AAW6UD58</accession>
<comment type="function">
    <text evidence="9">An RNase that has 5'-3' exonuclease and possibly endonuclease activity. Involved in maturation of rRNA and in some organisms also mRNA maturation and/or decay.</text>
</comment>
<evidence type="ECO:0000256" key="12">
    <source>
        <dbReference type="PIRSR" id="PIRSR004803-3"/>
    </source>
</evidence>
<feature type="binding site" evidence="12">
    <location>
        <position position="167"/>
    </location>
    <ligand>
        <name>Zn(2+)</name>
        <dbReference type="ChEBI" id="CHEBI:29105"/>
        <label>1</label>
        <note>catalytic</note>
    </ligand>
</feature>
<keyword evidence="9" id="KW-0698">rRNA processing</keyword>
<keyword evidence="12" id="KW-0106">Calcium</keyword>
<evidence type="ECO:0000256" key="7">
    <source>
        <dbReference type="ARBA" id="ARBA00022839"/>
    </source>
</evidence>
<feature type="binding site" evidence="12">
    <location>
        <position position="394"/>
    </location>
    <ligand>
        <name>Zn(2+)</name>
        <dbReference type="ChEBI" id="CHEBI:29105"/>
        <label>1</label>
        <note>catalytic</note>
    </ligand>
</feature>
<dbReference type="Pfam" id="PF17770">
    <property type="entry name" value="RNase_J_C"/>
    <property type="match status" value="1"/>
</dbReference>
<evidence type="ECO:0000256" key="2">
    <source>
        <dbReference type="ARBA" id="ARBA00022722"/>
    </source>
</evidence>
<dbReference type="Pfam" id="PF22505">
    <property type="entry name" value="RNase_J_b_CASP"/>
    <property type="match status" value="1"/>
</dbReference>
<dbReference type="InterPro" id="IPR011108">
    <property type="entry name" value="RMMBL"/>
</dbReference>
<dbReference type="CDD" id="cd07714">
    <property type="entry name" value="RNaseJ_MBL-fold"/>
    <property type="match status" value="1"/>
</dbReference>
<feature type="binding site" evidence="12">
    <location>
        <position position="81"/>
    </location>
    <ligand>
        <name>Zn(2+)</name>
        <dbReference type="ChEBI" id="CHEBI:29105"/>
        <label>1</label>
        <note>catalytic</note>
    </ligand>
</feature>
<keyword evidence="1 9" id="KW-0963">Cytoplasm</keyword>
<dbReference type="RefSeq" id="WP_282840013.1">
    <property type="nucleotide sequence ID" value="NZ_JASCXW010000035.1"/>
</dbReference>
<dbReference type="InterPro" id="IPR004613">
    <property type="entry name" value="RNase_J"/>
</dbReference>
<feature type="active site" description="Proton acceptor" evidence="10">
    <location>
        <position position="372"/>
    </location>
</feature>
<feature type="binding site" evidence="12">
    <location>
        <position position="80"/>
    </location>
    <ligand>
        <name>Zn(2+)</name>
        <dbReference type="ChEBI" id="CHEBI:29105"/>
        <label>1</label>
        <note>catalytic</note>
    </ligand>
</feature>
<comment type="caution">
    <text evidence="14">The sequence shown here is derived from an EMBL/GenBank/DDBJ whole genome shotgun (WGS) entry which is preliminary data.</text>
</comment>
<dbReference type="InterPro" id="IPR042173">
    <property type="entry name" value="RNase_J_2"/>
</dbReference>
<dbReference type="Pfam" id="PF00753">
    <property type="entry name" value="Lactamase_B"/>
    <property type="match status" value="1"/>
</dbReference>
<dbReference type="AlphaFoldDB" id="A0AAW6UD58"/>
<evidence type="ECO:0000256" key="11">
    <source>
        <dbReference type="PIRSR" id="PIRSR004803-2"/>
    </source>
</evidence>
<dbReference type="SUPFAM" id="SSF56281">
    <property type="entry name" value="Metallo-hydrolase/oxidoreductase"/>
    <property type="match status" value="1"/>
</dbReference>
<keyword evidence="3 12" id="KW-0479">Metal-binding</keyword>
<dbReference type="SMART" id="SM00849">
    <property type="entry name" value="Lactamase_B"/>
    <property type="match status" value="1"/>
</dbReference>
<dbReference type="GO" id="GO:0003723">
    <property type="term" value="F:RNA binding"/>
    <property type="evidence" value="ECO:0007669"/>
    <property type="project" value="UniProtKB-UniRule"/>
</dbReference>
<evidence type="ECO:0000256" key="8">
    <source>
        <dbReference type="ARBA" id="ARBA00022884"/>
    </source>
</evidence>
<dbReference type="GO" id="GO:0005737">
    <property type="term" value="C:cytoplasm"/>
    <property type="evidence" value="ECO:0007669"/>
    <property type="project" value="UniProtKB-SubCell"/>
</dbReference>
<dbReference type="Gene3D" id="3.40.50.10710">
    <property type="entry name" value="Metallo-hydrolase/oxidoreductase"/>
    <property type="match status" value="1"/>
</dbReference>
<protein>
    <recommendedName>
        <fullName evidence="9">Ribonuclease J</fullName>
        <shortName evidence="9">RNase J</shortName>
        <ecNumber evidence="9">3.1.-.-</ecNumber>
    </recommendedName>
</protein>
<sequence>MKNPLLKTGELGIFALGGLGEVGKNMYIFEIEDQIFIVDSGILFPDEHLLGIDYVIPDYTYLVENQERIAGLFITHAHEDHIGGIPYLLKKVEIPKIYAAGIAVDMIEYKLMEHKDIKAPQIVEYKSYYKYNFKDVEISFIRLNHSIPDMFGIVFRTKQGIIFHTGDFKVDYTPVGPSAEYDKLAAIGSEGVLCLLSDSTNAERDELIQSDSKIGKSINELFSRLPGRVLIATFASNMYRIQQIIEASVLNNRKVAVFGRSMERAIEIGMQTGYIKAPKDTIITGEQFNRMKPNELTILVTGSQGEPLAALSRIANGSHRQVKALPGDTVIFSSSPIPGNQEGVNRTINKLFRLDIDVITHGPLADTHTSGHGAQQDLKLILSLTKPKLFIPIHGEHRMLKHHKALAIECGVDPKNILVMDNGDVAAVSDSSIRLAGQVTHGEVYIDGTGIGDIGSQVIKERKLLSEEGLFSVILSINSETKKLVNDPTIISRGFIYMKGNEEITASLANEAKKIAVAELGKKLYNELNLKQAIIDHLNHQIFELTQRRPLVIPVVVDLK</sequence>
<dbReference type="PANTHER" id="PTHR43694:SF1">
    <property type="entry name" value="RIBONUCLEASE J"/>
    <property type="match status" value="1"/>
</dbReference>
<organism evidence="14 15">
    <name type="scientific">Peloplasma aerotolerans</name>
    <dbReference type="NCBI Taxonomy" id="3044389"/>
    <lineage>
        <taxon>Bacteria</taxon>
        <taxon>Bacillati</taxon>
        <taxon>Mycoplasmatota</taxon>
        <taxon>Mollicutes</taxon>
        <taxon>Acholeplasmatales</taxon>
        <taxon>Acholeplasmataceae</taxon>
        <taxon>Peloplasma</taxon>
    </lineage>
</organism>
<evidence type="ECO:0000313" key="15">
    <source>
        <dbReference type="Proteomes" id="UP001431532"/>
    </source>
</evidence>
<name>A0AAW6UD58_9MOLU</name>
<feature type="active site" description="Proton donor" evidence="10">
    <location>
        <position position="198"/>
    </location>
</feature>
<dbReference type="InterPro" id="IPR055132">
    <property type="entry name" value="RNase_J_b_CASP"/>
</dbReference>
<feature type="binding site" evidence="12">
    <location>
        <position position="76"/>
    </location>
    <ligand>
        <name>Zn(2+)</name>
        <dbReference type="ChEBI" id="CHEBI:29105"/>
        <label>1</label>
        <note>catalytic</note>
    </ligand>
</feature>
<evidence type="ECO:0000256" key="1">
    <source>
        <dbReference type="ARBA" id="ARBA00022490"/>
    </source>
</evidence>
<evidence type="ECO:0000256" key="6">
    <source>
        <dbReference type="ARBA" id="ARBA00022833"/>
    </source>
</evidence>
<dbReference type="InterPro" id="IPR001279">
    <property type="entry name" value="Metallo-B-lactamas"/>
</dbReference>
<dbReference type="InterPro" id="IPR036866">
    <property type="entry name" value="RibonucZ/Hydroxyglut_hydro"/>
</dbReference>
<dbReference type="NCBIfam" id="TIGR00649">
    <property type="entry name" value="MG423"/>
    <property type="match status" value="1"/>
</dbReference>
<keyword evidence="7 9" id="KW-0269">Exonuclease</keyword>
<feature type="binding site" evidence="11">
    <location>
        <begin position="235"/>
        <end position="237"/>
    </location>
    <ligand>
        <name>substrate</name>
    </ligand>
</feature>
<feature type="domain" description="Metallo-beta-lactamase" evidence="13">
    <location>
        <begin position="23"/>
        <end position="218"/>
    </location>
</feature>
<dbReference type="Gene3D" id="3.60.15.10">
    <property type="entry name" value="Ribonuclease Z/Hydroxyacylglutathione hydrolase-like"/>
    <property type="match status" value="1"/>
</dbReference>
<dbReference type="PIRSF" id="PIRSF004803">
    <property type="entry name" value="RnjA"/>
    <property type="match status" value="1"/>
</dbReference>
<feature type="binding site" evidence="12">
    <location>
        <position position="78"/>
    </location>
    <ligand>
        <name>Zn(2+)</name>
        <dbReference type="ChEBI" id="CHEBI:29105"/>
        <label>2</label>
        <note>catalytic</note>
    </ligand>
</feature>
<dbReference type="GO" id="GO:0008270">
    <property type="term" value="F:zinc ion binding"/>
    <property type="evidence" value="ECO:0007669"/>
    <property type="project" value="InterPro"/>
</dbReference>
<gene>
    <name evidence="9" type="primary">rnj</name>
    <name evidence="14" type="ORF">QJ521_08365</name>
</gene>
<feature type="binding site" evidence="12">
    <location>
        <position position="51"/>
    </location>
    <ligand>
        <name>Ca(2+)</name>
        <dbReference type="ChEBI" id="CHEBI:29108"/>
    </ligand>
</feature>
<evidence type="ECO:0000313" key="14">
    <source>
        <dbReference type="EMBL" id="MDI6453579.1"/>
    </source>
</evidence>
<keyword evidence="4 9" id="KW-0255">Endonuclease</keyword>
<dbReference type="HAMAP" id="MF_01491">
    <property type="entry name" value="RNase_J_bact"/>
    <property type="match status" value="1"/>
</dbReference>
<evidence type="ECO:0000256" key="10">
    <source>
        <dbReference type="PIRSR" id="PIRSR004803-1"/>
    </source>
</evidence>
<dbReference type="InterPro" id="IPR041636">
    <property type="entry name" value="RNase_J_C"/>
</dbReference>
<feature type="binding site" evidence="12">
    <location>
        <position position="447"/>
    </location>
    <ligand>
        <name>Ca(2+)</name>
        <dbReference type="ChEBI" id="CHEBI:29108"/>
    </ligand>
</feature>
<evidence type="ECO:0000256" key="9">
    <source>
        <dbReference type="HAMAP-Rule" id="MF_01491"/>
    </source>
</evidence>
<dbReference type="InterPro" id="IPR030854">
    <property type="entry name" value="RNase_J_bac"/>
</dbReference>
<keyword evidence="15" id="KW-1185">Reference proteome</keyword>
<keyword evidence="8 9" id="KW-0694">RNA-binding</keyword>
<evidence type="ECO:0000259" key="13">
    <source>
        <dbReference type="SMART" id="SM00849"/>
    </source>
</evidence>
<comment type="cofactor">
    <cofactor evidence="12">
        <name>Zn(2+)</name>
        <dbReference type="ChEBI" id="CHEBI:29105"/>
    </cofactor>
    <text evidence="12">Binds 2 Zn(2+) ions per subunit. It is not clear if Zn(2+) or Mg(2+) is physiologically important.</text>
</comment>
<feature type="binding site" evidence="9 11">
    <location>
        <begin position="368"/>
        <end position="372"/>
    </location>
    <ligand>
        <name>substrate</name>
    </ligand>
</feature>
<feature type="binding site" evidence="12">
    <location>
        <position position="145"/>
    </location>
    <ligand>
        <name>Zn(2+)</name>
        <dbReference type="ChEBI" id="CHEBI:29105"/>
        <label>1</label>
        <note>catalytic</note>
    </ligand>
</feature>
<dbReference type="Proteomes" id="UP001431532">
    <property type="component" value="Unassembled WGS sequence"/>
</dbReference>
<evidence type="ECO:0000256" key="5">
    <source>
        <dbReference type="ARBA" id="ARBA00022801"/>
    </source>
</evidence>